<evidence type="ECO:0000256" key="2">
    <source>
        <dbReference type="ARBA" id="ARBA00022692"/>
    </source>
</evidence>
<organism evidence="7 8">
    <name type="scientific">Pseudomonas versuta</name>
    <dbReference type="NCBI Taxonomy" id="1788301"/>
    <lineage>
        <taxon>Bacteria</taxon>
        <taxon>Pseudomonadati</taxon>
        <taxon>Pseudomonadota</taxon>
        <taxon>Gammaproteobacteria</taxon>
        <taxon>Pseudomonadales</taxon>
        <taxon>Pseudomonadaceae</taxon>
        <taxon>Pseudomonas</taxon>
    </lineage>
</organism>
<dbReference type="AlphaFoldDB" id="A0A854A203"/>
<name>A0A854A203_9PSED</name>
<dbReference type="PROSITE" id="PS50850">
    <property type="entry name" value="MFS"/>
    <property type="match status" value="1"/>
</dbReference>
<evidence type="ECO:0000256" key="1">
    <source>
        <dbReference type="ARBA" id="ARBA00004141"/>
    </source>
</evidence>
<dbReference type="PANTHER" id="PTHR42718">
    <property type="entry name" value="MAJOR FACILITATOR SUPERFAMILY MULTIDRUG TRANSPORTER MFSC"/>
    <property type="match status" value="1"/>
</dbReference>
<evidence type="ECO:0000256" key="5">
    <source>
        <dbReference type="SAM" id="Phobius"/>
    </source>
</evidence>
<feature type="transmembrane region" description="Helical" evidence="5">
    <location>
        <begin position="80"/>
        <end position="104"/>
    </location>
</feature>
<evidence type="ECO:0000256" key="4">
    <source>
        <dbReference type="ARBA" id="ARBA00023136"/>
    </source>
</evidence>
<feature type="transmembrane region" description="Helical" evidence="5">
    <location>
        <begin position="166"/>
        <end position="186"/>
    </location>
</feature>
<dbReference type="CDD" id="cd17321">
    <property type="entry name" value="MFS_MMR_MDR_like"/>
    <property type="match status" value="1"/>
</dbReference>
<dbReference type="InterPro" id="IPR011701">
    <property type="entry name" value="MFS"/>
</dbReference>
<dbReference type="PRINTS" id="PR01036">
    <property type="entry name" value="TCRTETB"/>
</dbReference>
<dbReference type="InterPro" id="IPR036259">
    <property type="entry name" value="MFS_trans_sf"/>
</dbReference>
<evidence type="ECO:0000259" key="6">
    <source>
        <dbReference type="PROSITE" id="PS50850"/>
    </source>
</evidence>
<keyword evidence="2 5" id="KW-0812">Transmembrane</keyword>
<feature type="transmembrane region" description="Helical" evidence="5">
    <location>
        <begin position="360"/>
        <end position="386"/>
    </location>
</feature>
<feature type="transmembrane region" description="Helical" evidence="5">
    <location>
        <begin position="137"/>
        <end position="160"/>
    </location>
</feature>
<reference evidence="7 8" key="1">
    <citation type="submission" date="2016-11" db="EMBL/GenBank/DDBJ databases">
        <title>Draft genome of Pseudomonas versuta A4R1.12.</title>
        <authorList>
            <person name="See-Too W.-S."/>
        </authorList>
    </citation>
    <scope>NUCLEOTIDE SEQUENCE [LARGE SCALE GENOMIC DNA]</scope>
    <source>
        <strain evidence="7 8">A4R1.12</strain>
    </source>
</reference>
<gene>
    <name evidence="7" type="ORF">BOH74_04990</name>
</gene>
<keyword evidence="4 5" id="KW-0472">Membrane</keyword>
<keyword evidence="3 5" id="KW-1133">Transmembrane helix</keyword>
<dbReference type="RefSeq" id="WP_073509203.1">
    <property type="nucleotide sequence ID" value="NZ_MPJD01000010.1"/>
</dbReference>
<sequence length="510" mass="52782">MSLHPTPPQTAGWTLLAVCTAALILPLSFSGGAIATPAIGLDLGGGPLALLWITNAFMLSFGSLLMAAGALADRYGRKRLFICGVGGFGGVSLALGMAPGIVWLDALRGLQGVAAAAALAGGSAALANAFEGRARTTAFSLLGTSFGIGLALGPVLAGWLIEHVGWRAVFVCGALIGGLALLIALAKMEESTDPQASGLDWQGTLSFTATLVLFTWGILAAPDSGWSSAPVLGMLGAALVCMAVFIAVERRAVRPMLDLSLFRYPRFVGVQLLPIATCFCFVVLLILLPVRFIGIEGHSETRAGLIMLALSAPMLIVPYLAGVLTRWVSARVLSAIGLLIAAAGLLLLSRVGVGQPAREFIVPLLVIGAGAGLPWGLMDGLSISVVPKERAGMASGIFSTTRVAGEGIALAIVSALLAQLMQGHFAVDQGARAAQYLAAGDLEQARRLLPELSRAALGDVYRQAFAMLLYCLAALTVATSLLVLWFLREANTQSGTSEQQTRDSGLARDP</sequence>
<dbReference type="GO" id="GO:0022857">
    <property type="term" value="F:transmembrane transporter activity"/>
    <property type="evidence" value="ECO:0007669"/>
    <property type="project" value="InterPro"/>
</dbReference>
<dbReference type="GO" id="GO:0016020">
    <property type="term" value="C:membrane"/>
    <property type="evidence" value="ECO:0007669"/>
    <property type="project" value="UniProtKB-SubCell"/>
</dbReference>
<dbReference type="InterPro" id="IPR005829">
    <property type="entry name" value="Sugar_transporter_CS"/>
</dbReference>
<evidence type="ECO:0000313" key="7">
    <source>
        <dbReference type="EMBL" id="OKA27339.1"/>
    </source>
</evidence>
<evidence type="ECO:0000313" key="8">
    <source>
        <dbReference type="Proteomes" id="UP000185990"/>
    </source>
</evidence>
<dbReference type="Pfam" id="PF07690">
    <property type="entry name" value="MFS_1"/>
    <property type="match status" value="1"/>
</dbReference>
<feature type="transmembrane region" description="Helical" evidence="5">
    <location>
        <begin position="407"/>
        <end position="427"/>
    </location>
</feature>
<feature type="transmembrane region" description="Helical" evidence="5">
    <location>
        <begin position="302"/>
        <end position="321"/>
    </location>
</feature>
<dbReference type="SUPFAM" id="SSF103473">
    <property type="entry name" value="MFS general substrate transporter"/>
    <property type="match status" value="1"/>
</dbReference>
<feature type="domain" description="Major facilitator superfamily (MFS) profile" evidence="6">
    <location>
        <begin position="14"/>
        <end position="491"/>
    </location>
</feature>
<feature type="transmembrane region" description="Helical" evidence="5">
    <location>
        <begin position="231"/>
        <end position="248"/>
    </location>
</feature>
<feature type="transmembrane region" description="Helical" evidence="5">
    <location>
        <begin position="198"/>
        <end position="219"/>
    </location>
</feature>
<feature type="transmembrane region" description="Helical" evidence="5">
    <location>
        <begin position="110"/>
        <end position="130"/>
    </location>
</feature>
<feature type="transmembrane region" description="Helical" evidence="5">
    <location>
        <begin position="328"/>
        <end position="348"/>
    </location>
</feature>
<evidence type="ECO:0000256" key="3">
    <source>
        <dbReference type="ARBA" id="ARBA00022989"/>
    </source>
</evidence>
<dbReference type="Gene3D" id="1.20.1720.10">
    <property type="entry name" value="Multidrug resistance protein D"/>
    <property type="match status" value="1"/>
</dbReference>
<dbReference type="PROSITE" id="PS00216">
    <property type="entry name" value="SUGAR_TRANSPORT_1"/>
    <property type="match status" value="1"/>
</dbReference>
<feature type="transmembrane region" description="Helical" evidence="5">
    <location>
        <begin position="268"/>
        <end position="290"/>
    </location>
</feature>
<dbReference type="Proteomes" id="UP000185990">
    <property type="component" value="Unassembled WGS sequence"/>
</dbReference>
<dbReference type="PANTHER" id="PTHR42718:SF49">
    <property type="entry name" value="EXPORT PROTEIN"/>
    <property type="match status" value="1"/>
</dbReference>
<feature type="transmembrane region" description="Helical" evidence="5">
    <location>
        <begin position="45"/>
        <end position="68"/>
    </location>
</feature>
<proteinExistence type="predicted"/>
<feature type="transmembrane region" description="Helical" evidence="5">
    <location>
        <begin position="464"/>
        <end position="487"/>
    </location>
</feature>
<dbReference type="InterPro" id="IPR020846">
    <property type="entry name" value="MFS_dom"/>
</dbReference>
<protein>
    <submittedName>
        <fullName evidence="7">MFS transporter</fullName>
    </submittedName>
</protein>
<accession>A0A854A203</accession>
<comment type="caution">
    <text evidence="7">The sequence shown here is derived from an EMBL/GenBank/DDBJ whole genome shotgun (WGS) entry which is preliminary data.</text>
</comment>
<comment type="subcellular location">
    <subcellularLocation>
        <location evidence="1">Membrane</location>
        <topology evidence="1">Multi-pass membrane protein</topology>
    </subcellularLocation>
</comment>
<dbReference type="EMBL" id="MPJD01000010">
    <property type="protein sequence ID" value="OKA27339.1"/>
    <property type="molecule type" value="Genomic_DNA"/>
</dbReference>
<dbReference type="Gene3D" id="1.20.1250.20">
    <property type="entry name" value="MFS general substrate transporter like domains"/>
    <property type="match status" value="1"/>
</dbReference>